<protein>
    <submittedName>
        <fullName evidence="2">Uncharacterized protein</fullName>
    </submittedName>
</protein>
<organism evidence="2 3">
    <name type="scientific">Nonomuraea zeae</name>
    <dbReference type="NCBI Taxonomy" id="1642303"/>
    <lineage>
        <taxon>Bacteria</taxon>
        <taxon>Bacillati</taxon>
        <taxon>Actinomycetota</taxon>
        <taxon>Actinomycetes</taxon>
        <taxon>Streptosporangiales</taxon>
        <taxon>Streptosporangiaceae</taxon>
        <taxon>Nonomuraea</taxon>
    </lineage>
</organism>
<gene>
    <name evidence="2" type="ORF">ETD85_03540</name>
</gene>
<dbReference type="OrthoDB" id="3537043at2"/>
<comment type="caution">
    <text evidence="2">The sequence shown here is derived from an EMBL/GenBank/DDBJ whole genome shotgun (WGS) entry which is preliminary data.</text>
</comment>
<evidence type="ECO:0000313" key="2">
    <source>
        <dbReference type="EMBL" id="TMR38895.1"/>
    </source>
</evidence>
<feature type="region of interest" description="Disordered" evidence="1">
    <location>
        <begin position="1"/>
        <end position="71"/>
    </location>
</feature>
<name>A0A5S4H0Z5_9ACTN</name>
<reference evidence="2 3" key="1">
    <citation type="submission" date="2019-05" db="EMBL/GenBank/DDBJ databases">
        <title>Draft genome sequence of Nonomuraea zeae DSM 100528.</title>
        <authorList>
            <person name="Saricaoglu S."/>
            <person name="Isik K."/>
        </authorList>
    </citation>
    <scope>NUCLEOTIDE SEQUENCE [LARGE SCALE GENOMIC DNA]</scope>
    <source>
        <strain evidence="2 3">DSM 100528</strain>
    </source>
</reference>
<dbReference type="Proteomes" id="UP000306628">
    <property type="component" value="Unassembled WGS sequence"/>
</dbReference>
<evidence type="ECO:0000313" key="3">
    <source>
        <dbReference type="Proteomes" id="UP000306628"/>
    </source>
</evidence>
<sequence>MKRNQPEQGPKRALKRRRSDPDVRRGAQQDDDRLQGRSPIRPRQLVKTRRRSVQQPRPPRRPSAAGDNQGFLNDVYRRYYRNSRRVEQGDLNNSVYRFSGYGSSEYTSKPLKEGDVLQLAQTVAPLCEVFPQGKGTMSEALAKGDYFYFDSKIRQKTSSKGAYGGKIHERRLVVNLKSQQAALSLAGKLVRLFDLTDSRAVAPYFRQFKVKLSTKAGGTEGPVKYDKLVLYYGTDERDVDGDRVGTEIAEFLDDTVPDADRDDRFGAFYSKVVKGVAWAEEPDHIDVPKPRSFTDSRTSAVVKVIQDNRYVSSPADFRFKVYDEFERSNIAWPDPHRNIEPPDPPTT</sequence>
<feature type="compositionally biased region" description="Basic and acidic residues" evidence="1">
    <location>
        <begin position="19"/>
        <end position="35"/>
    </location>
</feature>
<dbReference type="AlphaFoldDB" id="A0A5S4H0Z5"/>
<keyword evidence="3" id="KW-1185">Reference proteome</keyword>
<proteinExistence type="predicted"/>
<dbReference type="EMBL" id="VCKX01000006">
    <property type="protein sequence ID" value="TMR38895.1"/>
    <property type="molecule type" value="Genomic_DNA"/>
</dbReference>
<dbReference type="RefSeq" id="WP_138688119.1">
    <property type="nucleotide sequence ID" value="NZ_JBHSAZ010000076.1"/>
</dbReference>
<evidence type="ECO:0000256" key="1">
    <source>
        <dbReference type="SAM" id="MobiDB-lite"/>
    </source>
</evidence>
<accession>A0A5S4H0Z5</accession>